<dbReference type="FunFam" id="3.30.70.80:FF:000002">
    <property type="entry name" value="Subtilisin-like protease SBT5.3"/>
    <property type="match status" value="1"/>
</dbReference>
<dbReference type="EMBL" id="CP097511">
    <property type="protein sequence ID" value="URE46125.1"/>
    <property type="molecule type" value="Genomic_DNA"/>
</dbReference>
<dbReference type="Gene3D" id="2.60.40.2310">
    <property type="match status" value="1"/>
</dbReference>
<evidence type="ECO:0000256" key="4">
    <source>
        <dbReference type="ARBA" id="ARBA00011073"/>
    </source>
</evidence>
<dbReference type="InterPro" id="IPR041469">
    <property type="entry name" value="Subtilisin-like_FN3"/>
</dbReference>
<feature type="domain" description="Subtilisin-like protease fibronectin type-III" evidence="22">
    <location>
        <begin position="761"/>
        <end position="857"/>
    </location>
</feature>
<dbReference type="Gene3D" id="3.10.20.90">
    <property type="entry name" value="Phosphatidylinositol 3-kinase Catalytic Subunit, Chain A, domain 1"/>
    <property type="match status" value="1"/>
</dbReference>
<dbReference type="FunFam" id="3.10.20.90:FF:000010">
    <property type="entry name" value="Autophagy-related protein"/>
    <property type="match status" value="1"/>
</dbReference>
<dbReference type="Gene3D" id="3.40.50.200">
    <property type="entry name" value="Peptidase S8/S53 domain"/>
    <property type="match status" value="1"/>
</dbReference>
<dbReference type="AlphaFoldDB" id="A0A9E7I5E2"/>
<dbReference type="Pfam" id="PF05922">
    <property type="entry name" value="Inhibitor_I9"/>
    <property type="match status" value="1"/>
</dbReference>
<evidence type="ECO:0000256" key="1">
    <source>
        <dbReference type="ARBA" id="ARBA00004245"/>
    </source>
</evidence>
<comment type="subunit">
    <text evidence="5">Interacts with ATG4.</text>
</comment>
<dbReference type="FunFam" id="3.40.50.200:FF:000006">
    <property type="entry name" value="Subtilisin-like protease SBT1.5"/>
    <property type="match status" value="1"/>
</dbReference>
<dbReference type="PRINTS" id="PR00723">
    <property type="entry name" value="SUBTILISIN"/>
</dbReference>
<dbReference type="Gene3D" id="3.50.30.30">
    <property type="match status" value="1"/>
</dbReference>
<reference evidence="23" key="1">
    <citation type="submission" date="2022-05" db="EMBL/GenBank/DDBJ databases">
        <title>The Musa troglodytarum L. genome provides insights into the mechanism of non-climacteric behaviour and enrichment of carotenoids.</title>
        <authorList>
            <person name="Wang J."/>
        </authorList>
    </citation>
    <scope>NUCLEOTIDE SEQUENCE</scope>
    <source>
        <tissue evidence="23">Leaf</tissue>
    </source>
</reference>
<keyword evidence="12" id="KW-0072">Autophagy</keyword>
<evidence type="ECO:0000259" key="20">
    <source>
        <dbReference type="Pfam" id="PF00082"/>
    </source>
</evidence>
<feature type="domain" description="Inhibitor I9" evidence="21">
    <location>
        <begin position="169"/>
        <end position="247"/>
    </location>
</feature>
<dbReference type="CDD" id="cd16128">
    <property type="entry name" value="Ubl_ATG8"/>
    <property type="match status" value="1"/>
</dbReference>
<dbReference type="InterPro" id="IPR029071">
    <property type="entry name" value="Ubiquitin-like_domsf"/>
</dbReference>
<evidence type="ECO:0000256" key="13">
    <source>
        <dbReference type="ARBA" id="ARBA00023136"/>
    </source>
</evidence>
<keyword evidence="13" id="KW-0472">Membrane</keyword>
<name>A0A9E7I5E2_9LILI</name>
<dbReference type="InterPro" id="IPR023828">
    <property type="entry name" value="Peptidase_S8_Ser-AS"/>
</dbReference>
<keyword evidence="15" id="KW-0449">Lipoprotein</keyword>
<evidence type="ECO:0000256" key="19">
    <source>
        <dbReference type="PROSITE-ProRule" id="PRU01240"/>
    </source>
</evidence>
<evidence type="ECO:0000256" key="16">
    <source>
        <dbReference type="ARBA" id="ARBA00023329"/>
    </source>
</evidence>
<keyword evidence="24" id="KW-1185">Reference proteome</keyword>
<dbReference type="Pfam" id="PF02991">
    <property type="entry name" value="ATG8"/>
    <property type="match status" value="1"/>
</dbReference>
<keyword evidence="11 19" id="KW-0720">Serine protease</keyword>
<keyword evidence="14" id="KW-0963">Cytoplasm</keyword>
<dbReference type="Pfam" id="PF17766">
    <property type="entry name" value="fn3_6"/>
    <property type="match status" value="1"/>
</dbReference>
<feature type="active site" description="Charge relay system" evidence="18 19">
    <location>
        <position position="655"/>
    </location>
</feature>
<keyword evidence="10 19" id="KW-0378">Hydrolase</keyword>
<evidence type="ECO:0000313" key="24">
    <source>
        <dbReference type="Proteomes" id="UP001055439"/>
    </source>
</evidence>
<evidence type="ECO:0000256" key="17">
    <source>
        <dbReference type="ARBA" id="ARBA00037813"/>
    </source>
</evidence>
<evidence type="ECO:0000256" key="15">
    <source>
        <dbReference type="ARBA" id="ARBA00023288"/>
    </source>
</evidence>
<evidence type="ECO:0000259" key="21">
    <source>
        <dbReference type="Pfam" id="PF05922"/>
    </source>
</evidence>
<evidence type="ECO:0000256" key="9">
    <source>
        <dbReference type="ARBA" id="ARBA00022786"/>
    </source>
</evidence>
<evidence type="ECO:0000256" key="3">
    <source>
        <dbReference type="ARBA" id="ARBA00007293"/>
    </source>
</evidence>
<dbReference type="GO" id="GO:0004252">
    <property type="term" value="F:serine-type endopeptidase activity"/>
    <property type="evidence" value="ECO:0007669"/>
    <property type="project" value="UniProtKB-UniRule"/>
</dbReference>
<dbReference type="GO" id="GO:0031410">
    <property type="term" value="C:cytoplasmic vesicle"/>
    <property type="evidence" value="ECO:0007669"/>
    <property type="project" value="UniProtKB-KW"/>
</dbReference>
<dbReference type="Pfam" id="PF00082">
    <property type="entry name" value="Peptidase_S8"/>
    <property type="match status" value="1"/>
</dbReference>
<evidence type="ECO:0000256" key="6">
    <source>
        <dbReference type="ARBA" id="ARBA00022554"/>
    </source>
</evidence>
<organism evidence="23 24">
    <name type="scientific">Musa troglodytarum</name>
    <name type="common">fe'i banana</name>
    <dbReference type="NCBI Taxonomy" id="320322"/>
    <lineage>
        <taxon>Eukaryota</taxon>
        <taxon>Viridiplantae</taxon>
        <taxon>Streptophyta</taxon>
        <taxon>Embryophyta</taxon>
        <taxon>Tracheophyta</taxon>
        <taxon>Spermatophyta</taxon>
        <taxon>Magnoliopsida</taxon>
        <taxon>Liliopsida</taxon>
        <taxon>Zingiberales</taxon>
        <taxon>Musaceae</taxon>
        <taxon>Musa</taxon>
    </lineage>
</organism>
<dbReference type="Gene3D" id="3.30.70.80">
    <property type="entry name" value="Peptidase S8 propeptide/proteinase inhibitor I9"/>
    <property type="match status" value="1"/>
</dbReference>
<dbReference type="SUPFAM" id="SSF52743">
    <property type="entry name" value="Subtilisin-like"/>
    <property type="match status" value="1"/>
</dbReference>
<evidence type="ECO:0000256" key="8">
    <source>
        <dbReference type="ARBA" id="ARBA00022729"/>
    </source>
</evidence>
<dbReference type="OrthoDB" id="206201at2759"/>
<dbReference type="CDD" id="cd04852">
    <property type="entry name" value="Peptidases_S8_3"/>
    <property type="match status" value="1"/>
</dbReference>
<dbReference type="GO" id="GO:0006914">
    <property type="term" value="P:autophagy"/>
    <property type="evidence" value="ECO:0007669"/>
    <property type="project" value="UniProtKB-KW"/>
</dbReference>
<dbReference type="SUPFAM" id="SSF54236">
    <property type="entry name" value="Ubiquitin-like"/>
    <property type="match status" value="1"/>
</dbReference>
<keyword evidence="8" id="KW-0732">Signal</keyword>
<dbReference type="GO" id="GO:0000421">
    <property type="term" value="C:autophagosome membrane"/>
    <property type="evidence" value="ECO:0007669"/>
    <property type="project" value="UniProtKB-SubCell"/>
</dbReference>
<dbReference type="InterPro" id="IPR036852">
    <property type="entry name" value="Peptidase_S8/S53_dom_sf"/>
</dbReference>
<dbReference type="InterPro" id="IPR037045">
    <property type="entry name" value="S8pro/Inhibitor_I9_sf"/>
</dbReference>
<keyword evidence="16" id="KW-0968">Cytoplasmic vesicle</keyword>
<feature type="active site" description="Charge relay system" evidence="18 19">
    <location>
        <position position="281"/>
    </location>
</feature>
<dbReference type="InterPro" id="IPR015500">
    <property type="entry name" value="Peptidase_S8_subtilisin-rel"/>
</dbReference>
<dbReference type="Proteomes" id="UP001055439">
    <property type="component" value="Chromosome 9"/>
</dbReference>
<gene>
    <name evidence="23" type="ORF">MUK42_14424</name>
</gene>
<dbReference type="InterPro" id="IPR034197">
    <property type="entry name" value="Peptidases_S8_3"/>
</dbReference>
<evidence type="ECO:0000256" key="11">
    <source>
        <dbReference type="ARBA" id="ARBA00022825"/>
    </source>
</evidence>
<proteinExistence type="inferred from homology"/>
<dbReference type="GO" id="GO:0006508">
    <property type="term" value="P:proteolysis"/>
    <property type="evidence" value="ECO:0007669"/>
    <property type="project" value="UniProtKB-KW"/>
</dbReference>
<dbReference type="PROSITE" id="PS00138">
    <property type="entry name" value="SUBTILASE_SER"/>
    <property type="match status" value="1"/>
</dbReference>
<dbReference type="PANTHER" id="PTHR10795">
    <property type="entry name" value="PROPROTEIN CONVERTASE SUBTILISIN/KEXIN"/>
    <property type="match status" value="1"/>
</dbReference>
<comment type="subcellular location">
    <subcellularLocation>
        <location evidence="1">Cytoplasm</location>
        <location evidence="1">Cytoskeleton</location>
    </subcellularLocation>
    <subcellularLocation>
        <location evidence="2">Cytoplasmic vesicle</location>
        <location evidence="2">Autophagosome membrane</location>
        <topology evidence="2">Lipid-anchor</topology>
    </subcellularLocation>
    <subcellularLocation>
        <location evidence="17">Vacuole membrane</location>
    </subcellularLocation>
</comment>
<keyword evidence="9" id="KW-0833">Ubl conjugation pathway</keyword>
<evidence type="ECO:0000259" key="22">
    <source>
        <dbReference type="Pfam" id="PF17766"/>
    </source>
</evidence>
<evidence type="ECO:0000256" key="12">
    <source>
        <dbReference type="ARBA" id="ARBA00023006"/>
    </source>
</evidence>
<dbReference type="GO" id="GO:0005856">
    <property type="term" value="C:cytoskeleton"/>
    <property type="evidence" value="ECO:0007669"/>
    <property type="project" value="UniProtKB-SubCell"/>
</dbReference>
<dbReference type="InterPro" id="IPR000209">
    <property type="entry name" value="Peptidase_S8/S53_dom"/>
</dbReference>
<evidence type="ECO:0000256" key="14">
    <source>
        <dbReference type="ARBA" id="ARBA00023212"/>
    </source>
</evidence>
<keyword evidence="6" id="KW-0926">Vacuole</keyword>
<accession>A0A9E7I5E2</accession>
<sequence length="869" mass="93590">MNPCPPMAKSSFKLEHPLERRQAEAARIREKYPDRIPVIVEKAERTDIPDIDKKKYLVPADLTVGQFVYVVRKRIKLSAEKAIFVFVKNTLPPTAAMMSAIYEEHKDEDGFLYMTYSSENTFACSPIDDHTNTEMASQTHFCRVLLLSFLALQCCQWLSTEAEAGAKLYIVYLGERKHENPHHVTASHHDMLTALLGSKEEAASSIVYSYKHGFSGFAVMLTEAQAEELAESPDVISVRPSRNYELQTTRSWDFLGLNYMHPTGLLKKSNYGDGIIIGMVDTGIWPESRSFSDDGYSPVPSRWRGVCQVGDAFGANNCSRKLIGARYYTAGIDDSQLKVDYLSPRDYNGHGTFTASVAAGSVVRGASFHGLAAGDARGGAPRARLAVYKAVWGSGRGSGAGNTATVLAAIDDAIHDGVDILSLSLVVLEEDSFGSLHAVAKGITVVYAAGNQGPIPQSLFNTAPWVITVAASTVDRSFPTTITLGNNQSLVGQSIFYNSTSESKNKYMPLVLGGSCSPESLNGTDISGSIVLCLDLSIEPLFPTALSTVLNAGGKGLIVAQFTINVLEITKACGGIICVLVDIDIGYQIEQSPQVAVELTRNAIGKEVLSPKVAWFSSRGPVIPFPGVLKPDVAAPGVSILAAERDGYTLGSGTSAACPHVSGVVALLKSLHPDWSHAAIKSALVTTASITTGYGMPIQAEGNPRKIADPFDFGGGQIDPDRAADPGLVYDIDPKEYYEFFNCTTGQFDICADALKPAYYLNLPSISIPDLKTATAVWRTVSNVGEEVDAVYKASVESPPGVQMVVEPPTLEFNATAKVRSFKVTFTAIHKVQGDYMFGSLTWLDGGAHAVRMPIAVRVVIRDFYADVA</sequence>
<feature type="active site" description="Charge relay system" evidence="18 19">
    <location>
        <position position="350"/>
    </location>
</feature>
<evidence type="ECO:0000256" key="2">
    <source>
        <dbReference type="ARBA" id="ARBA00004512"/>
    </source>
</evidence>
<evidence type="ECO:0000256" key="10">
    <source>
        <dbReference type="ARBA" id="ARBA00022801"/>
    </source>
</evidence>
<protein>
    <submittedName>
        <fullName evidence="23">Peptidase inhibitor I9</fullName>
    </submittedName>
</protein>
<dbReference type="InterPro" id="IPR010259">
    <property type="entry name" value="S8pro/Inhibitor_I9"/>
</dbReference>
<dbReference type="PROSITE" id="PS51892">
    <property type="entry name" value="SUBTILASE"/>
    <property type="match status" value="1"/>
</dbReference>
<comment type="similarity">
    <text evidence="3">Belongs to the ATG8 family.</text>
</comment>
<feature type="domain" description="Peptidase S8/S53" evidence="20">
    <location>
        <begin position="272"/>
        <end position="691"/>
    </location>
</feature>
<evidence type="ECO:0000256" key="18">
    <source>
        <dbReference type="PIRSR" id="PIRSR615500-1"/>
    </source>
</evidence>
<keyword evidence="7 19" id="KW-0645">Protease</keyword>
<evidence type="ECO:0000256" key="5">
    <source>
        <dbReference type="ARBA" id="ARBA00011579"/>
    </source>
</evidence>
<evidence type="ECO:0000313" key="23">
    <source>
        <dbReference type="EMBL" id="URE46125.1"/>
    </source>
</evidence>
<evidence type="ECO:0000256" key="7">
    <source>
        <dbReference type="ARBA" id="ARBA00022670"/>
    </source>
</evidence>
<dbReference type="InterPro" id="IPR004241">
    <property type="entry name" value="Atg8-like"/>
</dbReference>
<dbReference type="InterPro" id="IPR045051">
    <property type="entry name" value="SBT"/>
</dbReference>
<keyword evidence="14" id="KW-0206">Cytoskeleton</keyword>
<comment type="similarity">
    <text evidence="4 19">Belongs to the peptidase S8 family.</text>
</comment>
<dbReference type="CDD" id="cd02120">
    <property type="entry name" value="PA_subtilisin_like"/>
    <property type="match status" value="1"/>
</dbReference>